<protein>
    <recommendedName>
        <fullName evidence="2">feruloyl esterase</fullName>
        <ecNumber evidence="2">3.1.1.73</ecNumber>
    </recommendedName>
</protein>
<name>A0A8H7CXW2_9AGAR</name>
<dbReference type="Gene3D" id="3.40.50.1820">
    <property type="entry name" value="alpha/beta hydrolase"/>
    <property type="match status" value="1"/>
</dbReference>
<evidence type="ECO:0000256" key="8">
    <source>
        <dbReference type="ARBA" id="ARBA00023326"/>
    </source>
</evidence>
<accession>A0A8H7CXW2</accession>
<comment type="caution">
    <text evidence="12">The sequence shown here is derived from an EMBL/GenBank/DDBJ whole genome shotgun (WGS) entry which is preliminary data.</text>
</comment>
<keyword evidence="7" id="KW-0119">Carbohydrate metabolism</keyword>
<evidence type="ECO:0000256" key="1">
    <source>
        <dbReference type="ARBA" id="ARBA00004613"/>
    </source>
</evidence>
<feature type="compositionally biased region" description="Low complexity" evidence="10">
    <location>
        <begin position="33"/>
        <end position="46"/>
    </location>
</feature>
<reference evidence="12" key="1">
    <citation type="submission" date="2020-05" db="EMBL/GenBank/DDBJ databases">
        <title>Mycena genomes resolve the evolution of fungal bioluminescence.</title>
        <authorList>
            <person name="Tsai I.J."/>
        </authorList>
    </citation>
    <scope>NUCLEOTIDE SEQUENCE</scope>
    <source>
        <strain evidence="12">CCC161011</strain>
    </source>
</reference>
<dbReference type="GO" id="GO:0005576">
    <property type="term" value="C:extracellular region"/>
    <property type="evidence" value="ECO:0007669"/>
    <property type="project" value="UniProtKB-SubCell"/>
</dbReference>
<evidence type="ECO:0000256" key="3">
    <source>
        <dbReference type="ARBA" id="ARBA00022525"/>
    </source>
</evidence>
<feature type="region of interest" description="Disordered" evidence="10">
    <location>
        <begin position="27"/>
        <end position="46"/>
    </location>
</feature>
<feature type="signal peptide" evidence="11">
    <location>
        <begin position="1"/>
        <end position="25"/>
    </location>
</feature>
<dbReference type="GO" id="GO:0045493">
    <property type="term" value="P:xylan catabolic process"/>
    <property type="evidence" value="ECO:0007669"/>
    <property type="project" value="UniProtKB-KW"/>
</dbReference>
<dbReference type="InterPro" id="IPR029058">
    <property type="entry name" value="AB_hydrolase_fold"/>
</dbReference>
<evidence type="ECO:0000256" key="2">
    <source>
        <dbReference type="ARBA" id="ARBA00013091"/>
    </source>
</evidence>
<comment type="catalytic activity">
    <reaction evidence="9">
        <text>feruloyl-polysaccharide + H2O = ferulate + polysaccharide.</text>
        <dbReference type="EC" id="3.1.1.73"/>
    </reaction>
</comment>
<evidence type="ECO:0000256" key="6">
    <source>
        <dbReference type="ARBA" id="ARBA00022801"/>
    </source>
</evidence>
<dbReference type="EMBL" id="JACAZI010000009">
    <property type="protein sequence ID" value="KAF7352001.1"/>
    <property type="molecule type" value="Genomic_DNA"/>
</dbReference>
<comment type="subcellular location">
    <subcellularLocation>
        <location evidence="1">Secreted</location>
    </subcellularLocation>
</comment>
<keyword evidence="5 11" id="KW-0732">Signal</keyword>
<gene>
    <name evidence="12" type="ORF">MVEN_01162300</name>
</gene>
<dbReference type="AlphaFoldDB" id="A0A8H7CXW2"/>
<keyword evidence="4" id="KW-0858">Xylan degradation</keyword>
<evidence type="ECO:0000256" key="11">
    <source>
        <dbReference type="SAM" id="SignalP"/>
    </source>
</evidence>
<dbReference type="OrthoDB" id="424610at2759"/>
<keyword evidence="6" id="KW-0378">Hydrolase</keyword>
<evidence type="ECO:0000256" key="4">
    <source>
        <dbReference type="ARBA" id="ARBA00022651"/>
    </source>
</evidence>
<keyword evidence="8" id="KW-0624">Polysaccharide degradation</keyword>
<feature type="chain" id="PRO_5038714042" description="feruloyl esterase" evidence="11">
    <location>
        <begin position="26"/>
        <end position="335"/>
    </location>
</feature>
<dbReference type="SUPFAM" id="SSF53474">
    <property type="entry name" value="alpha/beta-Hydrolases"/>
    <property type="match status" value="1"/>
</dbReference>
<evidence type="ECO:0000313" key="12">
    <source>
        <dbReference type="EMBL" id="KAF7352001.1"/>
    </source>
</evidence>
<evidence type="ECO:0000313" key="13">
    <source>
        <dbReference type="Proteomes" id="UP000620124"/>
    </source>
</evidence>
<organism evidence="12 13">
    <name type="scientific">Mycena venus</name>
    <dbReference type="NCBI Taxonomy" id="2733690"/>
    <lineage>
        <taxon>Eukaryota</taxon>
        <taxon>Fungi</taxon>
        <taxon>Dikarya</taxon>
        <taxon>Basidiomycota</taxon>
        <taxon>Agaricomycotina</taxon>
        <taxon>Agaricomycetes</taxon>
        <taxon>Agaricomycetidae</taxon>
        <taxon>Agaricales</taxon>
        <taxon>Marasmiineae</taxon>
        <taxon>Mycenaceae</taxon>
        <taxon>Mycena</taxon>
    </lineage>
</organism>
<sequence>MIIPNYTNRLISCFTLALSVSGISTSHPVQRLTSSPTTATGSGCGSATPWTFDNSDHTNQTIGDRSFLVHIPPKYNSNITHAVVLSFHGYGEDDQEQESISGFSEQGNLIDGKGIIAVYPLAAYGPGKHQKPARAWAGAPYSPVGVDDIGFVEAIIDSLESNLCVDPARIYASGMSNGGGFVNLLACTSQTASKFAAFAIVSAALYNGTHPFTGCEPGRKIPLINFHGLADETVPYDGRNDTTNMAYDEPPIPEWRDAWVVRNGCDASAPSNVSQPYEGVIETTWRCGDDIDTTIEAFDIEMGIHAWPTTAETTFNATPEQILPFFNQYSLWEQL</sequence>
<keyword evidence="3" id="KW-0964">Secreted</keyword>
<dbReference type="InterPro" id="IPR043595">
    <property type="entry name" value="FaeB/C/D"/>
</dbReference>
<dbReference type="Proteomes" id="UP000620124">
    <property type="component" value="Unassembled WGS sequence"/>
</dbReference>
<dbReference type="GO" id="GO:0030600">
    <property type="term" value="F:feruloyl esterase activity"/>
    <property type="evidence" value="ECO:0007669"/>
    <property type="project" value="UniProtKB-EC"/>
</dbReference>
<evidence type="ECO:0000256" key="7">
    <source>
        <dbReference type="ARBA" id="ARBA00023277"/>
    </source>
</evidence>
<dbReference type="PANTHER" id="PTHR38050:SF2">
    <property type="entry name" value="FERULOYL ESTERASE C-RELATED"/>
    <property type="match status" value="1"/>
</dbReference>
<keyword evidence="13" id="KW-1185">Reference proteome</keyword>
<evidence type="ECO:0000256" key="5">
    <source>
        <dbReference type="ARBA" id="ARBA00022729"/>
    </source>
</evidence>
<dbReference type="EC" id="3.1.1.73" evidence="2"/>
<evidence type="ECO:0000256" key="10">
    <source>
        <dbReference type="SAM" id="MobiDB-lite"/>
    </source>
</evidence>
<evidence type="ECO:0000256" key="9">
    <source>
        <dbReference type="ARBA" id="ARBA00034075"/>
    </source>
</evidence>
<dbReference type="PANTHER" id="PTHR38050">
    <property type="match status" value="1"/>
</dbReference>
<proteinExistence type="predicted"/>